<protein>
    <submittedName>
        <fullName evidence="2">DUF2088 domain-containing protein</fullName>
    </submittedName>
</protein>
<proteinExistence type="predicted"/>
<evidence type="ECO:0000313" key="2">
    <source>
        <dbReference type="EMBL" id="MBC8573092.1"/>
    </source>
</evidence>
<dbReference type="RefSeq" id="WP_249308119.1">
    <property type="nucleotide sequence ID" value="NZ_JACRSZ010000007.1"/>
</dbReference>
<sequence>MRERQFVADIVSGTKLPKMFRARQIFPDDKLEVEKIPQIIHDLLSEPKFKDRVKPGMRIAITAGSRGISNVALTTKCIVDFCKEQGAQPFIVPAMGSHGGATAEGQKEILTGYGITEEYCGCPIISSMEVKCIGKNAEGVDVYIDKNAAEADGIILGCRIKPHTAFRGPYESGMMKMMAIGLGKQYGATICHAAGFQNMHKNVPSFGRAIIANAPVLFAVPTIENAFEETCWIGAVAAEEINDKEPALLEYAKSLMPRIWVDSCDVLVVDQIGKNFSGDGMDPNITGTFCTNCASGGIDAQRVAVLNLSPETHGNGIGLGYSSATTARVYKQLDLKSMYPNAITCTVLGGVRIPIVMESDKECIQCCLQTCNEIDKEHARIVRIPNSLNIGEILLSEAYLDEIKDNEAYKGKLEIISEPEEWNFDENGDLPMKDGSLVF</sequence>
<gene>
    <name evidence="2" type="ORF">H8716_08355</name>
</gene>
<evidence type="ECO:0000313" key="3">
    <source>
        <dbReference type="Proteomes" id="UP000657421"/>
    </source>
</evidence>
<dbReference type="Proteomes" id="UP000657421">
    <property type="component" value="Unassembled WGS sequence"/>
</dbReference>
<reference evidence="2 3" key="1">
    <citation type="submission" date="2020-08" db="EMBL/GenBank/DDBJ databases">
        <title>Genome public.</title>
        <authorList>
            <person name="Liu C."/>
            <person name="Sun Q."/>
        </authorList>
    </citation>
    <scope>NUCLEOTIDE SEQUENCE [LARGE SCALE GENOMIC DNA]</scope>
    <source>
        <strain evidence="2 3">NSJ-46</strain>
    </source>
</reference>
<dbReference type="Pfam" id="PF09861">
    <property type="entry name" value="Lar_N"/>
    <property type="match status" value="1"/>
</dbReference>
<accession>A0ABR7N9L0</accession>
<dbReference type="EMBL" id="JACRSZ010000007">
    <property type="protein sequence ID" value="MBC8573092.1"/>
    <property type="molecule type" value="Genomic_DNA"/>
</dbReference>
<evidence type="ECO:0000259" key="1">
    <source>
        <dbReference type="Pfam" id="PF09861"/>
    </source>
</evidence>
<dbReference type="InterPro" id="IPR018657">
    <property type="entry name" value="LarA-like_N"/>
</dbReference>
<keyword evidence="3" id="KW-1185">Reference proteome</keyword>
<comment type="caution">
    <text evidence="2">The sequence shown here is derived from an EMBL/GenBank/DDBJ whole genome shotgun (WGS) entry which is preliminary data.</text>
</comment>
<organism evidence="2 3">
    <name type="scientific">Jingyaoa shaoxingensis</name>
    <dbReference type="NCBI Taxonomy" id="2763671"/>
    <lineage>
        <taxon>Bacteria</taxon>
        <taxon>Bacillati</taxon>
        <taxon>Bacillota</taxon>
        <taxon>Clostridia</taxon>
        <taxon>Lachnospirales</taxon>
        <taxon>Lachnospiraceae</taxon>
        <taxon>Jingyaoa</taxon>
    </lineage>
</organism>
<name>A0ABR7N9L0_9FIRM</name>
<dbReference type="Gene3D" id="3.40.50.11440">
    <property type="match status" value="1"/>
</dbReference>
<feature type="domain" description="LarA-like N-terminal" evidence="1">
    <location>
        <begin position="26"/>
        <end position="194"/>
    </location>
</feature>